<keyword evidence="7 10" id="KW-0443">Lipid metabolism</keyword>
<evidence type="ECO:0000256" key="7">
    <source>
        <dbReference type="ARBA" id="ARBA00023098"/>
    </source>
</evidence>
<reference evidence="11 12" key="1">
    <citation type="journal article" date="2020" name="Cell">
        <title>Large-Scale Comparative Analyses of Tick Genomes Elucidate Their Genetic Diversity and Vector Capacities.</title>
        <authorList>
            <consortium name="Tick Genome and Microbiome Consortium (TIGMIC)"/>
            <person name="Jia N."/>
            <person name="Wang J."/>
            <person name="Shi W."/>
            <person name="Du L."/>
            <person name="Sun Y."/>
            <person name="Zhan W."/>
            <person name="Jiang J.F."/>
            <person name="Wang Q."/>
            <person name="Zhang B."/>
            <person name="Ji P."/>
            <person name="Bell-Sakyi L."/>
            <person name="Cui X.M."/>
            <person name="Yuan T.T."/>
            <person name="Jiang B.G."/>
            <person name="Yang W.F."/>
            <person name="Lam T.T."/>
            <person name="Chang Q.C."/>
            <person name="Ding S.J."/>
            <person name="Wang X.J."/>
            <person name="Zhu J.G."/>
            <person name="Ruan X.D."/>
            <person name="Zhao L."/>
            <person name="Wei J.T."/>
            <person name="Ye R.Z."/>
            <person name="Que T.C."/>
            <person name="Du C.H."/>
            <person name="Zhou Y.H."/>
            <person name="Cheng J.X."/>
            <person name="Dai P.F."/>
            <person name="Guo W.B."/>
            <person name="Han X.H."/>
            <person name="Huang E.J."/>
            <person name="Li L.F."/>
            <person name="Wei W."/>
            <person name="Gao Y.C."/>
            <person name="Liu J.Z."/>
            <person name="Shao H.Z."/>
            <person name="Wang X."/>
            <person name="Wang C.C."/>
            <person name="Yang T.C."/>
            <person name="Huo Q.B."/>
            <person name="Li W."/>
            <person name="Chen H.Y."/>
            <person name="Chen S.E."/>
            <person name="Zhou L.G."/>
            <person name="Ni X.B."/>
            <person name="Tian J.H."/>
            <person name="Sheng Y."/>
            <person name="Liu T."/>
            <person name="Pan Y.S."/>
            <person name="Xia L.Y."/>
            <person name="Li J."/>
            <person name="Zhao F."/>
            <person name="Cao W.C."/>
        </authorList>
    </citation>
    <scope>NUCLEOTIDE SEQUENCE [LARGE SCALE GENOMIC DNA]</scope>
    <source>
        <strain evidence="11">HaeL-2018</strain>
    </source>
</reference>
<comment type="subcellular location">
    <subcellularLocation>
        <location evidence="1">Membrane</location>
        <topology evidence="1">Multi-pass membrane protein</topology>
    </subcellularLocation>
</comment>
<feature type="transmembrane region" description="Helical" evidence="10">
    <location>
        <begin position="44"/>
        <end position="65"/>
    </location>
</feature>
<dbReference type="InterPro" id="IPR002076">
    <property type="entry name" value="ELO_fam"/>
</dbReference>
<keyword evidence="4 10" id="KW-0812">Transmembrane</keyword>
<feature type="transmembrane region" description="Helical" evidence="10">
    <location>
        <begin position="77"/>
        <end position="96"/>
    </location>
</feature>
<keyword evidence="2 10" id="KW-0444">Lipid biosynthesis</keyword>
<dbReference type="VEuPathDB" id="VectorBase:HLOH_061922"/>
<dbReference type="PANTHER" id="PTHR11157">
    <property type="entry name" value="FATTY ACID ACYL TRANSFERASE-RELATED"/>
    <property type="match status" value="1"/>
</dbReference>
<evidence type="ECO:0000313" key="11">
    <source>
        <dbReference type="EMBL" id="KAH9366922.1"/>
    </source>
</evidence>
<dbReference type="AlphaFoldDB" id="A0A9J6FUD4"/>
<evidence type="ECO:0000256" key="10">
    <source>
        <dbReference type="RuleBase" id="RU361115"/>
    </source>
</evidence>
<evidence type="ECO:0000256" key="6">
    <source>
        <dbReference type="ARBA" id="ARBA00022989"/>
    </source>
</evidence>
<dbReference type="Proteomes" id="UP000821853">
    <property type="component" value="Chromosome 2"/>
</dbReference>
<evidence type="ECO:0000256" key="9">
    <source>
        <dbReference type="ARBA" id="ARBA00023160"/>
    </source>
</evidence>
<protein>
    <recommendedName>
        <fullName evidence="10">Elongation of very long chain fatty acids protein</fullName>
        <ecNumber evidence="10">2.3.1.199</ecNumber>
    </recommendedName>
    <alternativeName>
        <fullName evidence="10">Very-long-chain 3-oxoacyl-CoA synthase</fullName>
    </alternativeName>
</protein>
<comment type="caution">
    <text evidence="11">The sequence shown here is derived from an EMBL/GenBank/DDBJ whole genome shotgun (WGS) entry which is preliminary data.</text>
</comment>
<feature type="transmembrane region" description="Helical" evidence="10">
    <location>
        <begin position="162"/>
        <end position="186"/>
    </location>
</feature>
<comment type="catalytic activity">
    <reaction evidence="10">
        <text>a very-long-chain acyl-CoA + malonyl-CoA + H(+) = a very-long-chain 3-oxoacyl-CoA + CO2 + CoA</text>
        <dbReference type="Rhea" id="RHEA:32727"/>
        <dbReference type="ChEBI" id="CHEBI:15378"/>
        <dbReference type="ChEBI" id="CHEBI:16526"/>
        <dbReference type="ChEBI" id="CHEBI:57287"/>
        <dbReference type="ChEBI" id="CHEBI:57384"/>
        <dbReference type="ChEBI" id="CHEBI:90725"/>
        <dbReference type="ChEBI" id="CHEBI:90736"/>
        <dbReference type="EC" id="2.3.1.199"/>
    </reaction>
</comment>
<dbReference type="EMBL" id="JABSTR010000004">
    <property type="protein sequence ID" value="KAH9366922.1"/>
    <property type="molecule type" value="Genomic_DNA"/>
</dbReference>
<dbReference type="GO" id="GO:0005789">
    <property type="term" value="C:endoplasmic reticulum membrane"/>
    <property type="evidence" value="ECO:0007669"/>
    <property type="project" value="TreeGrafter"/>
</dbReference>
<sequence>MGPHDGSQELEDGMNATGLRGYQAFSWFQPDPRVRSWPLMGSPAAVTSLLGLYLVGCIFVGPWMMRDRKALSLRPLMIAYNAAMVALSVFFLYLTIKIGFVESGYSFICQPDDSKTNPQADLMLYYGWWYVMLKKNDHVSFLHLLHHTLALSMVWMDLNLAVFGHVALFPLLNCSVHIVMYGYYALAALPAHLRPNLWWKPYVTIFQIAQFFVLMVHGLIPVFHDCDFPRVFALFMSLEAGLFFCLFSDFYVKNYVRPKAGATKKVKNS</sequence>
<dbReference type="GO" id="GO:0042761">
    <property type="term" value="P:very long-chain fatty acid biosynthetic process"/>
    <property type="evidence" value="ECO:0007669"/>
    <property type="project" value="TreeGrafter"/>
</dbReference>
<keyword evidence="12" id="KW-1185">Reference proteome</keyword>
<organism evidence="11 12">
    <name type="scientific">Haemaphysalis longicornis</name>
    <name type="common">Bush tick</name>
    <dbReference type="NCBI Taxonomy" id="44386"/>
    <lineage>
        <taxon>Eukaryota</taxon>
        <taxon>Metazoa</taxon>
        <taxon>Ecdysozoa</taxon>
        <taxon>Arthropoda</taxon>
        <taxon>Chelicerata</taxon>
        <taxon>Arachnida</taxon>
        <taxon>Acari</taxon>
        <taxon>Parasitiformes</taxon>
        <taxon>Ixodida</taxon>
        <taxon>Ixodoidea</taxon>
        <taxon>Ixodidae</taxon>
        <taxon>Haemaphysalinae</taxon>
        <taxon>Haemaphysalis</taxon>
    </lineage>
</organism>
<evidence type="ECO:0000313" key="12">
    <source>
        <dbReference type="Proteomes" id="UP000821853"/>
    </source>
</evidence>
<dbReference type="GO" id="GO:0009922">
    <property type="term" value="F:fatty acid elongase activity"/>
    <property type="evidence" value="ECO:0007669"/>
    <property type="project" value="UniProtKB-EC"/>
</dbReference>
<dbReference type="GO" id="GO:0019367">
    <property type="term" value="P:fatty acid elongation, saturated fatty acid"/>
    <property type="evidence" value="ECO:0007669"/>
    <property type="project" value="TreeGrafter"/>
</dbReference>
<keyword evidence="6 10" id="KW-1133">Transmembrane helix</keyword>
<dbReference type="GO" id="GO:0034625">
    <property type="term" value="P:fatty acid elongation, monounsaturated fatty acid"/>
    <property type="evidence" value="ECO:0007669"/>
    <property type="project" value="TreeGrafter"/>
</dbReference>
<evidence type="ECO:0000256" key="3">
    <source>
        <dbReference type="ARBA" id="ARBA00022679"/>
    </source>
</evidence>
<comment type="similarity">
    <text evidence="10">Belongs to the ELO family.</text>
</comment>
<keyword evidence="3 10" id="KW-0808">Transferase</keyword>
<name>A0A9J6FUD4_HAELO</name>
<keyword evidence="8 10" id="KW-0472">Membrane</keyword>
<dbReference type="OrthoDB" id="434092at2759"/>
<dbReference type="EC" id="2.3.1.199" evidence="10"/>
<dbReference type="Pfam" id="PF01151">
    <property type="entry name" value="ELO"/>
    <property type="match status" value="1"/>
</dbReference>
<keyword evidence="9 10" id="KW-0275">Fatty acid biosynthesis</keyword>
<evidence type="ECO:0000256" key="1">
    <source>
        <dbReference type="ARBA" id="ARBA00004141"/>
    </source>
</evidence>
<evidence type="ECO:0000256" key="4">
    <source>
        <dbReference type="ARBA" id="ARBA00022692"/>
    </source>
</evidence>
<evidence type="ECO:0000256" key="5">
    <source>
        <dbReference type="ARBA" id="ARBA00022832"/>
    </source>
</evidence>
<keyword evidence="5 10" id="KW-0276">Fatty acid metabolism</keyword>
<dbReference type="PANTHER" id="PTHR11157:SF69">
    <property type="entry name" value="ELONGATION OF VERY LONG CHAIN FATTY ACIDS PROTEIN 7"/>
    <property type="match status" value="1"/>
</dbReference>
<evidence type="ECO:0000256" key="2">
    <source>
        <dbReference type="ARBA" id="ARBA00022516"/>
    </source>
</evidence>
<accession>A0A9J6FUD4</accession>
<dbReference type="OMA" id="ICQPDDS"/>
<feature type="transmembrane region" description="Helical" evidence="10">
    <location>
        <begin position="232"/>
        <end position="252"/>
    </location>
</feature>
<evidence type="ECO:0000256" key="8">
    <source>
        <dbReference type="ARBA" id="ARBA00023136"/>
    </source>
</evidence>
<feature type="transmembrane region" description="Helical" evidence="10">
    <location>
        <begin position="198"/>
        <end position="220"/>
    </location>
</feature>
<proteinExistence type="inferred from homology"/>
<dbReference type="GO" id="GO:0030148">
    <property type="term" value="P:sphingolipid biosynthetic process"/>
    <property type="evidence" value="ECO:0007669"/>
    <property type="project" value="TreeGrafter"/>
</dbReference>
<dbReference type="GO" id="GO:0034626">
    <property type="term" value="P:fatty acid elongation, polyunsaturated fatty acid"/>
    <property type="evidence" value="ECO:0007669"/>
    <property type="project" value="TreeGrafter"/>
</dbReference>
<gene>
    <name evidence="11" type="ORF">HPB48_004834</name>
</gene>